<protein>
    <submittedName>
        <fullName evidence="1">Uncharacterized protein</fullName>
    </submittedName>
</protein>
<proteinExistence type="predicted"/>
<dbReference type="EMBL" id="JABWRP010000001">
    <property type="protein sequence ID" value="MBC3469201.1"/>
    <property type="molecule type" value="Genomic_DNA"/>
</dbReference>
<comment type="caution">
    <text evidence="1">The sequence shown here is derived from an EMBL/GenBank/DDBJ whole genome shotgun (WGS) entry which is preliminary data.</text>
</comment>
<organism evidence="1">
    <name type="scientific">Pseudomonas vlassakiae</name>
    <dbReference type="NCBI Taxonomy" id="485888"/>
    <lineage>
        <taxon>Bacteria</taxon>
        <taxon>Pseudomonadati</taxon>
        <taxon>Pseudomonadota</taxon>
        <taxon>Gammaproteobacteria</taxon>
        <taxon>Pseudomonadales</taxon>
        <taxon>Pseudomonadaceae</taxon>
        <taxon>Pseudomonas</taxon>
    </lineage>
</organism>
<reference evidence="1" key="1">
    <citation type="journal article" date="2020" name="Microorganisms">
        <title>Reliable Identification of Environmental Pseudomonas Isolates Using the rpoD Gene.</title>
        <authorList>
            <consortium name="The Broad Institute Genome Sequencing Platform"/>
            <person name="Girard L."/>
            <person name="Lood C."/>
            <person name="Rokni-Zadeh H."/>
            <person name="van Noort V."/>
            <person name="Lavigne R."/>
            <person name="De Mot R."/>
        </authorList>
    </citation>
    <scope>NUCLEOTIDE SEQUENCE</scope>
    <source>
        <strain evidence="1">RW4S2</strain>
    </source>
</reference>
<evidence type="ECO:0000313" key="1">
    <source>
        <dbReference type="EMBL" id="MBC3469201.1"/>
    </source>
</evidence>
<reference evidence="1" key="2">
    <citation type="submission" date="2020-07" db="EMBL/GenBank/DDBJ databases">
        <authorList>
            <person name="Lood C."/>
            <person name="Girard L."/>
        </authorList>
    </citation>
    <scope>NUCLEOTIDE SEQUENCE</scope>
    <source>
        <strain evidence="1">RW4S2</strain>
    </source>
</reference>
<gene>
    <name evidence="1" type="ORF">HU738_01400</name>
</gene>
<dbReference type="AlphaFoldDB" id="A0A923K3L4"/>
<sequence length="206" mass="23191">MTRSHHRYKGVLLREGFESLRFRHIQSPDYSGLFAFLGHRKTTRGNILGRVYFGRASDTFLLGRFRQRSNSAINPLGNVALGVTQQQAGMVDIDDFDAAFGRISRNWNWLIRPGRTWSPAATAALTASSLASSQRWRSMAAVTRFPDSVSRRYGEPCDAFRSSIFRIKAPRAAFDSIHLKHDPQLLVGLLLLHAEGFVLDVIPSHH</sequence>
<name>A0A923K3L4_9PSED</name>
<accession>A0A923K3L4</accession>